<evidence type="ECO:0000313" key="3">
    <source>
        <dbReference type="Proteomes" id="UP000260808"/>
    </source>
</evidence>
<reference evidence="2 3" key="1">
    <citation type="submission" date="2018-08" db="EMBL/GenBank/DDBJ databases">
        <title>A genome reference for cultivated species of the human gut microbiota.</title>
        <authorList>
            <person name="Zou Y."/>
            <person name="Xue W."/>
            <person name="Luo G."/>
        </authorList>
    </citation>
    <scope>NUCLEOTIDE SEQUENCE [LARGE SCALE GENOMIC DNA]</scope>
    <source>
        <strain evidence="2 3">TF01-20-2</strain>
    </source>
</reference>
<organism evidence="2 3">
    <name type="scientific">Mediterraneibacter gnavus</name>
    <name type="common">Ruminococcus gnavus</name>
    <dbReference type="NCBI Taxonomy" id="33038"/>
    <lineage>
        <taxon>Bacteria</taxon>
        <taxon>Bacillati</taxon>
        <taxon>Bacillota</taxon>
        <taxon>Clostridia</taxon>
        <taxon>Lachnospirales</taxon>
        <taxon>Lachnospiraceae</taxon>
        <taxon>Mediterraneibacter</taxon>
    </lineage>
</organism>
<gene>
    <name evidence="2" type="ORF">DXC31_18890</name>
</gene>
<dbReference type="AlphaFoldDB" id="A0A3E4UNM5"/>
<dbReference type="Gene3D" id="2.40.50.1020">
    <property type="entry name" value="LytTr DNA-binding domain"/>
    <property type="match status" value="1"/>
</dbReference>
<dbReference type="InterPro" id="IPR007492">
    <property type="entry name" value="LytTR_DNA-bd_dom"/>
</dbReference>
<comment type="caution">
    <text evidence="2">The sequence shown here is derived from an EMBL/GenBank/DDBJ whole genome shotgun (WGS) entry which is preliminary data.</text>
</comment>
<evidence type="ECO:0000313" key="2">
    <source>
        <dbReference type="EMBL" id="RGM13007.1"/>
    </source>
</evidence>
<feature type="domain" description="HTH LytTR-type" evidence="1">
    <location>
        <begin position="1"/>
        <end position="39"/>
    </location>
</feature>
<sequence length="43" mass="5389">MVVYLEKQVYEFYDKLDAVVKKDSYFRFLRIHKSYLVNKCVYF</sequence>
<name>A0A3E4UNM5_MEDGN</name>
<dbReference type="Pfam" id="PF04397">
    <property type="entry name" value="LytTR"/>
    <property type="match status" value="1"/>
</dbReference>
<protein>
    <recommendedName>
        <fullName evidence="1">HTH LytTR-type domain-containing protein</fullName>
    </recommendedName>
</protein>
<dbReference type="EMBL" id="QSSX01000142">
    <property type="protein sequence ID" value="RGM13007.1"/>
    <property type="molecule type" value="Genomic_DNA"/>
</dbReference>
<dbReference type="GO" id="GO:0003677">
    <property type="term" value="F:DNA binding"/>
    <property type="evidence" value="ECO:0007669"/>
    <property type="project" value="InterPro"/>
</dbReference>
<dbReference type="Proteomes" id="UP000260808">
    <property type="component" value="Unassembled WGS sequence"/>
</dbReference>
<dbReference type="PROSITE" id="PS50930">
    <property type="entry name" value="HTH_LYTTR"/>
    <property type="match status" value="1"/>
</dbReference>
<proteinExistence type="predicted"/>
<evidence type="ECO:0000259" key="1">
    <source>
        <dbReference type="PROSITE" id="PS50930"/>
    </source>
</evidence>
<accession>A0A3E4UNM5</accession>